<dbReference type="AlphaFoldDB" id="A0A8T1D1S5"/>
<feature type="compositionally biased region" description="Polar residues" evidence="1">
    <location>
        <begin position="92"/>
        <end position="109"/>
    </location>
</feature>
<proteinExistence type="predicted"/>
<protein>
    <submittedName>
        <fullName evidence="2">Uncharacterized protein</fullName>
    </submittedName>
</protein>
<gene>
    <name evidence="2" type="ORF">PC117_g13102</name>
</gene>
<evidence type="ECO:0000313" key="3">
    <source>
        <dbReference type="Proteomes" id="UP000736787"/>
    </source>
</evidence>
<reference evidence="2" key="1">
    <citation type="submission" date="2018-10" db="EMBL/GenBank/DDBJ databases">
        <title>Effector identification in a new, highly contiguous assembly of the strawberry crown rot pathogen Phytophthora cactorum.</title>
        <authorList>
            <person name="Armitage A.D."/>
            <person name="Nellist C.F."/>
            <person name="Bates H."/>
            <person name="Vickerstaff R.J."/>
            <person name="Harrison R.J."/>
        </authorList>
    </citation>
    <scope>NUCLEOTIDE SEQUENCE</scope>
    <source>
        <strain evidence="2">4040</strain>
    </source>
</reference>
<feature type="compositionally biased region" description="Basic and acidic residues" evidence="1">
    <location>
        <begin position="123"/>
        <end position="132"/>
    </location>
</feature>
<name>A0A8T1D1S5_9STRA</name>
<organism evidence="2 3">
    <name type="scientific">Phytophthora cactorum</name>
    <dbReference type="NCBI Taxonomy" id="29920"/>
    <lineage>
        <taxon>Eukaryota</taxon>
        <taxon>Sar</taxon>
        <taxon>Stramenopiles</taxon>
        <taxon>Oomycota</taxon>
        <taxon>Peronosporomycetes</taxon>
        <taxon>Peronosporales</taxon>
        <taxon>Peronosporaceae</taxon>
        <taxon>Phytophthora</taxon>
    </lineage>
</organism>
<accession>A0A8T1D1S5</accession>
<dbReference type="EMBL" id="RCMK01000376">
    <property type="protein sequence ID" value="KAG2932594.1"/>
    <property type="molecule type" value="Genomic_DNA"/>
</dbReference>
<evidence type="ECO:0000256" key="1">
    <source>
        <dbReference type="SAM" id="MobiDB-lite"/>
    </source>
</evidence>
<comment type="caution">
    <text evidence="2">The sequence shown here is derived from an EMBL/GenBank/DDBJ whole genome shotgun (WGS) entry which is preliminary data.</text>
</comment>
<evidence type="ECO:0000313" key="2">
    <source>
        <dbReference type="EMBL" id="KAG2932594.1"/>
    </source>
</evidence>
<sequence>MRSSGNSRRPEQLHATSTMRVCIEAVPVIKEPPNEHVELWLRGSRVLRRRVKTRTGGMKGDVLGSGEEVEFLGGAVATSTADAAGKAFEFQPSENTASAVPPHSGTTATRGGEARSLIAQELRKGDPQEGVKKGASFDPKDAHPLDKVELKRRMKVIAETKKEPSIEAMSKYLGIPVEVMERSRKTLHGGSIYT</sequence>
<feature type="region of interest" description="Disordered" evidence="1">
    <location>
        <begin position="92"/>
        <end position="111"/>
    </location>
</feature>
<dbReference type="Proteomes" id="UP000736787">
    <property type="component" value="Unassembled WGS sequence"/>
</dbReference>
<feature type="region of interest" description="Disordered" evidence="1">
    <location>
        <begin position="123"/>
        <end position="145"/>
    </location>
</feature>